<accession>A0A3D2XBQ2</accession>
<dbReference type="Gene3D" id="3.40.50.300">
    <property type="entry name" value="P-loop containing nucleotide triphosphate hydrolases"/>
    <property type="match status" value="1"/>
</dbReference>
<dbReference type="GO" id="GO:0005524">
    <property type="term" value="F:ATP binding"/>
    <property type="evidence" value="ECO:0007669"/>
    <property type="project" value="UniProtKB-KW"/>
</dbReference>
<protein>
    <submittedName>
        <fullName evidence="11">ABC transporter ATP-binding protein</fullName>
    </submittedName>
</protein>
<dbReference type="Pfam" id="PF00664">
    <property type="entry name" value="ABC_membrane"/>
    <property type="match status" value="1"/>
</dbReference>
<dbReference type="CDD" id="cd18544">
    <property type="entry name" value="ABC_6TM_TmrA_like"/>
    <property type="match status" value="1"/>
</dbReference>
<comment type="caution">
    <text evidence="11">The sequence shown here is derived from an EMBL/GenBank/DDBJ whole genome shotgun (WGS) entry which is preliminary data.</text>
</comment>
<dbReference type="SUPFAM" id="SSF52540">
    <property type="entry name" value="P-loop containing nucleoside triphosphate hydrolases"/>
    <property type="match status" value="1"/>
</dbReference>
<feature type="transmembrane region" description="Helical" evidence="8">
    <location>
        <begin position="146"/>
        <end position="165"/>
    </location>
</feature>
<evidence type="ECO:0000256" key="5">
    <source>
        <dbReference type="ARBA" id="ARBA00022840"/>
    </source>
</evidence>
<keyword evidence="3 8" id="KW-0812">Transmembrane</keyword>
<keyword evidence="6 8" id="KW-1133">Transmembrane helix</keyword>
<evidence type="ECO:0000313" key="12">
    <source>
        <dbReference type="Proteomes" id="UP000262969"/>
    </source>
</evidence>
<proteinExistence type="predicted"/>
<dbReference type="PROSITE" id="PS50929">
    <property type="entry name" value="ABC_TM1F"/>
    <property type="match status" value="1"/>
</dbReference>
<evidence type="ECO:0000256" key="7">
    <source>
        <dbReference type="ARBA" id="ARBA00023136"/>
    </source>
</evidence>
<dbReference type="SUPFAM" id="SSF90123">
    <property type="entry name" value="ABC transporter transmembrane region"/>
    <property type="match status" value="1"/>
</dbReference>
<keyword evidence="7 8" id="KW-0472">Membrane</keyword>
<dbReference type="InterPro" id="IPR003593">
    <property type="entry name" value="AAA+_ATPase"/>
</dbReference>
<comment type="subcellular location">
    <subcellularLocation>
        <location evidence="1">Cell membrane</location>
        <topology evidence="1">Multi-pass membrane protein</topology>
    </subcellularLocation>
</comment>
<evidence type="ECO:0000256" key="1">
    <source>
        <dbReference type="ARBA" id="ARBA00004651"/>
    </source>
</evidence>
<sequence length="588" mass="66815">MSRKEIEYEKSIHGSVFLRLMKYATPYFPMMILAFILVLALTGLELLRPYLVGRAVDLFTMDGTLDEVKYTAALYGAALILSFVFNFLQTWILQLTGQNIIYNIRQELFEHIQKLSLRFFDITPVGKIVTRVTNDVEALHEMYANILVKLLKNIVKIIGLAIVMLSMNVRIALFGFSLLPFIIGLTWIFKRTSRLTYRITRTKITAINTYLSEHLSGMKLIQIFAREREKNAEFGQKSKGLYRANYREMMVFAIFRPLMYMLSIIALVIIVAVGGDSVLKGAVTVGTLYTFIQYISSFFEPIQELAEQFGTLQSAMASAEKIFTLLDEPIIVKNPENPTLVEEIKGRIEFEHVWFAYEGENWILKDVSFVIEPGQSVAFVGATGAGKSSILNLIGRYYDIQQGRILVDGIDIKELKTEDLRQAIGQVQQDVFIFTGDVMSNIRLKSDTITEEEAIIASKYVNADHFIENLSNTYYEAVTERGATFSAGQRQLLSFARTLAFDPSILVMDEATANIDTETEQLIQEALEKLMQGRTTIMVAHRLSTIQHADKIIVMHKGELREMGTHQELLENNGIYKKLYELQLAGEH</sequence>
<evidence type="ECO:0000256" key="4">
    <source>
        <dbReference type="ARBA" id="ARBA00022741"/>
    </source>
</evidence>
<feature type="transmembrane region" description="Helical" evidence="8">
    <location>
        <begin position="27"/>
        <end position="50"/>
    </location>
</feature>
<evidence type="ECO:0000259" key="9">
    <source>
        <dbReference type="PROSITE" id="PS50893"/>
    </source>
</evidence>
<dbReference type="GO" id="GO:0016887">
    <property type="term" value="F:ATP hydrolysis activity"/>
    <property type="evidence" value="ECO:0007669"/>
    <property type="project" value="InterPro"/>
</dbReference>
<dbReference type="InterPro" id="IPR036640">
    <property type="entry name" value="ABC1_TM_sf"/>
</dbReference>
<dbReference type="AlphaFoldDB" id="A0A3D2XBQ2"/>
<name>A0A3D2XBQ2_9FIRM</name>
<feature type="transmembrane region" description="Helical" evidence="8">
    <location>
        <begin position="171"/>
        <end position="189"/>
    </location>
</feature>
<dbReference type="InterPro" id="IPR011527">
    <property type="entry name" value="ABC1_TM_dom"/>
</dbReference>
<evidence type="ECO:0000313" key="11">
    <source>
        <dbReference type="EMBL" id="HCL03768.1"/>
    </source>
</evidence>
<dbReference type="PANTHER" id="PTHR43394:SF1">
    <property type="entry name" value="ATP-BINDING CASSETTE SUB-FAMILY B MEMBER 10, MITOCHONDRIAL"/>
    <property type="match status" value="1"/>
</dbReference>
<dbReference type="InterPro" id="IPR039421">
    <property type="entry name" value="Type_1_exporter"/>
</dbReference>
<evidence type="ECO:0000256" key="3">
    <source>
        <dbReference type="ARBA" id="ARBA00022692"/>
    </source>
</evidence>
<evidence type="ECO:0000256" key="6">
    <source>
        <dbReference type="ARBA" id="ARBA00022989"/>
    </source>
</evidence>
<dbReference type="PANTHER" id="PTHR43394">
    <property type="entry name" value="ATP-DEPENDENT PERMEASE MDL1, MITOCHONDRIAL"/>
    <property type="match status" value="1"/>
</dbReference>
<dbReference type="GO" id="GO:0015421">
    <property type="term" value="F:ABC-type oligopeptide transporter activity"/>
    <property type="evidence" value="ECO:0007669"/>
    <property type="project" value="TreeGrafter"/>
</dbReference>
<dbReference type="PROSITE" id="PS00211">
    <property type="entry name" value="ABC_TRANSPORTER_1"/>
    <property type="match status" value="1"/>
</dbReference>
<feature type="transmembrane region" description="Helical" evidence="8">
    <location>
        <begin position="70"/>
        <end position="88"/>
    </location>
</feature>
<feature type="domain" description="ABC transmembrane type-1" evidence="10">
    <location>
        <begin position="32"/>
        <end position="314"/>
    </location>
</feature>
<dbReference type="PROSITE" id="PS50893">
    <property type="entry name" value="ABC_TRANSPORTER_2"/>
    <property type="match status" value="1"/>
</dbReference>
<dbReference type="CDD" id="cd03254">
    <property type="entry name" value="ABCC_Glucan_exporter_like"/>
    <property type="match status" value="1"/>
</dbReference>
<dbReference type="InterPro" id="IPR003439">
    <property type="entry name" value="ABC_transporter-like_ATP-bd"/>
</dbReference>
<dbReference type="Pfam" id="PF00005">
    <property type="entry name" value="ABC_tran"/>
    <property type="match status" value="1"/>
</dbReference>
<dbReference type="Gene3D" id="1.20.1560.10">
    <property type="entry name" value="ABC transporter type 1, transmembrane domain"/>
    <property type="match status" value="1"/>
</dbReference>
<evidence type="ECO:0000256" key="2">
    <source>
        <dbReference type="ARBA" id="ARBA00022448"/>
    </source>
</evidence>
<organism evidence="11 12">
    <name type="scientific">Lachnoclostridium phytofermentans</name>
    <dbReference type="NCBI Taxonomy" id="66219"/>
    <lineage>
        <taxon>Bacteria</taxon>
        <taxon>Bacillati</taxon>
        <taxon>Bacillota</taxon>
        <taxon>Clostridia</taxon>
        <taxon>Lachnospirales</taxon>
        <taxon>Lachnospiraceae</taxon>
    </lineage>
</organism>
<feature type="domain" description="ABC transporter" evidence="9">
    <location>
        <begin position="348"/>
        <end position="582"/>
    </location>
</feature>
<gene>
    <name evidence="11" type="ORF">DHW61_15415</name>
</gene>
<feature type="transmembrane region" description="Helical" evidence="8">
    <location>
        <begin position="249"/>
        <end position="273"/>
    </location>
</feature>
<dbReference type="Proteomes" id="UP000262969">
    <property type="component" value="Unassembled WGS sequence"/>
</dbReference>
<dbReference type="InterPro" id="IPR027417">
    <property type="entry name" value="P-loop_NTPase"/>
</dbReference>
<reference evidence="11 12" key="1">
    <citation type="journal article" date="2018" name="Nat. Biotechnol.">
        <title>A standardized bacterial taxonomy based on genome phylogeny substantially revises the tree of life.</title>
        <authorList>
            <person name="Parks D.H."/>
            <person name="Chuvochina M."/>
            <person name="Waite D.W."/>
            <person name="Rinke C."/>
            <person name="Skarshewski A."/>
            <person name="Chaumeil P.A."/>
            <person name="Hugenholtz P."/>
        </authorList>
    </citation>
    <scope>NUCLEOTIDE SEQUENCE [LARGE SCALE GENOMIC DNA]</scope>
    <source>
        <strain evidence="11">UBA11728</strain>
    </source>
</reference>
<keyword evidence="5 11" id="KW-0067">ATP-binding</keyword>
<evidence type="ECO:0000259" key="10">
    <source>
        <dbReference type="PROSITE" id="PS50929"/>
    </source>
</evidence>
<dbReference type="EMBL" id="DPVV01000510">
    <property type="protein sequence ID" value="HCL03768.1"/>
    <property type="molecule type" value="Genomic_DNA"/>
</dbReference>
<dbReference type="SMART" id="SM00382">
    <property type="entry name" value="AAA"/>
    <property type="match status" value="1"/>
</dbReference>
<keyword evidence="2" id="KW-0813">Transport</keyword>
<keyword evidence="4" id="KW-0547">Nucleotide-binding</keyword>
<dbReference type="FunFam" id="3.40.50.300:FF:000287">
    <property type="entry name" value="Multidrug ABC transporter ATP-binding protein"/>
    <property type="match status" value="1"/>
</dbReference>
<evidence type="ECO:0000256" key="8">
    <source>
        <dbReference type="SAM" id="Phobius"/>
    </source>
</evidence>
<dbReference type="InterPro" id="IPR017871">
    <property type="entry name" value="ABC_transporter-like_CS"/>
</dbReference>
<dbReference type="GO" id="GO:0005886">
    <property type="term" value="C:plasma membrane"/>
    <property type="evidence" value="ECO:0007669"/>
    <property type="project" value="UniProtKB-SubCell"/>
</dbReference>